<dbReference type="STRING" id="160660.BJI67_01270"/>
<feature type="domain" description="FIST" evidence="6">
    <location>
        <begin position="32"/>
        <end position="218"/>
    </location>
</feature>
<dbReference type="InterPro" id="IPR019494">
    <property type="entry name" value="FIST_C"/>
</dbReference>
<evidence type="ECO:0000259" key="7">
    <source>
        <dbReference type="SMART" id="SM01204"/>
    </source>
</evidence>
<dbReference type="PANTHER" id="PTHR14939:SF5">
    <property type="entry name" value="F-BOX ONLY PROTEIN 22"/>
    <property type="match status" value="1"/>
</dbReference>
<keyword evidence="2" id="KW-1003">Cell membrane</keyword>
<comment type="subcellular location">
    <subcellularLocation>
        <location evidence="1">Cell membrane</location>
        <topology evidence="1">Multi-pass membrane protein</topology>
    </subcellularLocation>
</comment>
<evidence type="ECO:0000256" key="1">
    <source>
        <dbReference type="ARBA" id="ARBA00004651"/>
    </source>
</evidence>
<dbReference type="SMART" id="SM00897">
    <property type="entry name" value="FIST"/>
    <property type="match status" value="1"/>
</dbReference>
<evidence type="ECO:0000256" key="5">
    <source>
        <dbReference type="ARBA" id="ARBA00023136"/>
    </source>
</evidence>
<dbReference type="PANTHER" id="PTHR14939">
    <property type="entry name" value="F-BOX ONLY PROTEIN 22"/>
    <property type="match status" value="1"/>
</dbReference>
<dbReference type="Proteomes" id="UP000029273">
    <property type="component" value="Unassembled WGS sequence"/>
</dbReference>
<protein>
    <submittedName>
        <fullName evidence="8">Histidine kinase</fullName>
    </submittedName>
</protein>
<evidence type="ECO:0000313" key="9">
    <source>
        <dbReference type="Proteomes" id="UP000029273"/>
    </source>
</evidence>
<keyword evidence="5" id="KW-0472">Membrane</keyword>
<dbReference type="OrthoDB" id="9770435at2"/>
<name>A0A1A6C4A2_9GAMM</name>
<dbReference type="EMBL" id="JQSG02000003">
    <property type="protein sequence ID" value="OBS09370.1"/>
    <property type="molecule type" value="Genomic_DNA"/>
</dbReference>
<proteinExistence type="predicted"/>
<gene>
    <name evidence="8" type="ORF">Thpro_021698</name>
</gene>
<organism evidence="8 9">
    <name type="scientific">Acidihalobacter prosperus</name>
    <dbReference type="NCBI Taxonomy" id="160660"/>
    <lineage>
        <taxon>Bacteria</taxon>
        <taxon>Pseudomonadati</taxon>
        <taxon>Pseudomonadota</taxon>
        <taxon>Gammaproteobacteria</taxon>
        <taxon>Chromatiales</taxon>
        <taxon>Ectothiorhodospiraceae</taxon>
        <taxon>Acidihalobacter</taxon>
    </lineage>
</organism>
<evidence type="ECO:0000259" key="6">
    <source>
        <dbReference type="SMART" id="SM00897"/>
    </source>
</evidence>
<dbReference type="Pfam" id="PF10442">
    <property type="entry name" value="FIST_C"/>
    <property type="match status" value="1"/>
</dbReference>
<keyword evidence="3" id="KW-0812">Transmembrane</keyword>
<dbReference type="PIRSF" id="PIRSF018953">
    <property type="entry name" value="UCP018953"/>
    <property type="match status" value="1"/>
</dbReference>
<keyword evidence="8" id="KW-0808">Transferase</keyword>
<dbReference type="GO" id="GO:0016301">
    <property type="term" value="F:kinase activity"/>
    <property type="evidence" value="ECO:0007669"/>
    <property type="project" value="UniProtKB-KW"/>
</dbReference>
<reference evidence="8 9" key="1">
    <citation type="journal article" date="2014" name="Genome Announc.">
        <title>Draft Genome Sequence of the Iron-Oxidizing, Acidophilic, and Halotolerant 'Thiobacillus prosperus' Type Strain DSM 5130.</title>
        <authorList>
            <person name="Ossandon F.J."/>
            <person name="Cardenas J.P."/>
            <person name="Corbett M."/>
            <person name="Quatrini R."/>
            <person name="Holmes D.S."/>
            <person name="Watkin E."/>
        </authorList>
    </citation>
    <scope>NUCLEOTIDE SEQUENCE [LARGE SCALE GENOMIC DNA]</scope>
    <source>
        <strain evidence="8 9">DSM 5130</strain>
    </source>
</reference>
<dbReference type="Pfam" id="PF08495">
    <property type="entry name" value="FIST"/>
    <property type="match status" value="1"/>
</dbReference>
<evidence type="ECO:0000256" key="3">
    <source>
        <dbReference type="ARBA" id="ARBA00022692"/>
    </source>
</evidence>
<dbReference type="RefSeq" id="WP_038088133.1">
    <property type="nucleotide sequence ID" value="NZ_JQSG02000003.1"/>
</dbReference>
<dbReference type="GO" id="GO:0005886">
    <property type="term" value="C:plasma membrane"/>
    <property type="evidence" value="ECO:0007669"/>
    <property type="project" value="UniProtKB-SubCell"/>
</dbReference>
<accession>A0A1A6C4A2</accession>
<keyword evidence="9" id="KW-1185">Reference proteome</keyword>
<comment type="caution">
    <text evidence="8">The sequence shown here is derived from an EMBL/GenBank/DDBJ whole genome shotgun (WGS) entry which is preliminary data.</text>
</comment>
<evidence type="ECO:0000256" key="4">
    <source>
        <dbReference type="ARBA" id="ARBA00022989"/>
    </source>
</evidence>
<sequence>MERFALAHTTGIDPEQLIADCARQLGPLPDSASLGILYLTDALAPRLDELVEGLREVTGVPHWVGTVGVAVSVTGFEYYDAPALCALVGDFPPESFRMMPLIDSDPAHYLALHRDWLQREETMVALVHGDPTNPRTPQLIGALADAVPNLFMFGGITSSQGDHRQVADLVVGGGLSGVVFGPEVGLVTAHTQGCTPIGPRHRITRSDRNLVIELDHKPALQVMKADIGEVLARDLNRVGGYIFAGLPVPGSDDDDYLIRNLVGVDQPRQIVAIGDYAEEGGELMFCRRDGNTARVDLQRMLGDLQGRMNSSPRGAVYISCVGRGRYQFGDDSAELRIIQDALGDVPLVGFFANGEIFRNRLYGFTGVLTLFL</sequence>
<evidence type="ECO:0000256" key="2">
    <source>
        <dbReference type="ARBA" id="ARBA00022475"/>
    </source>
</evidence>
<keyword evidence="8" id="KW-0418">Kinase</keyword>
<feature type="domain" description="FIST C-domain" evidence="7">
    <location>
        <begin position="219"/>
        <end position="359"/>
    </location>
</feature>
<dbReference type="InterPro" id="IPR016741">
    <property type="entry name" value="UCP018953"/>
</dbReference>
<dbReference type="AlphaFoldDB" id="A0A1A6C4A2"/>
<evidence type="ECO:0000313" key="8">
    <source>
        <dbReference type="EMBL" id="OBS09370.1"/>
    </source>
</evidence>
<keyword evidence="4" id="KW-1133">Transmembrane helix</keyword>
<dbReference type="InterPro" id="IPR013702">
    <property type="entry name" value="FIST_domain_N"/>
</dbReference>
<dbReference type="SMART" id="SM01204">
    <property type="entry name" value="FIST_C"/>
    <property type="match status" value="1"/>
</dbReference>